<name>A0ABR6EY25_9SPHI</name>
<reference evidence="3 4" key="1">
    <citation type="submission" date="2019-11" db="EMBL/GenBank/DDBJ databases">
        <title>Description of Pedobacter sp. LMG 31462T.</title>
        <authorList>
            <person name="Carlier A."/>
            <person name="Qi S."/>
            <person name="Vandamme P."/>
        </authorList>
    </citation>
    <scope>NUCLEOTIDE SEQUENCE [LARGE SCALE GENOMIC DNA]</scope>
    <source>
        <strain evidence="3 4">LMG 31462</strain>
    </source>
</reference>
<dbReference type="Gene3D" id="3.40.50.12230">
    <property type="match status" value="1"/>
</dbReference>
<comment type="caution">
    <text evidence="3">The sequence shown here is derived from an EMBL/GenBank/DDBJ whole genome shotgun (WGS) entry which is preliminary data.</text>
</comment>
<dbReference type="PANTHER" id="PTHR11138:SF5">
    <property type="entry name" value="METHIONYL-TRNA FORMYLTRANSFERASE, MITOCHONDRIAL"/>
    <property type="match status" value="1"/>
</dbReference>
<dbReference type="InterPro" id="IPR036477">
    <property type="entry name" value="Formyl_transf_N_sf"/>
</dbReference>
<evidence type="ECO:0000313" key="3">
    <source>
        <dbReference type="EMBL" id="MBB2149937.1"/>
    </source>
</evidence>
<dbReference type="InterPro" id="IPR002376">
    <property type="entry name" value="Formyl_transf_N"/>
</dbReference>
<feature type="domain" description="Formyl transferase N-terminal" evidence="1">
    <location>
        <begin position="47"/>
        <end position="173"/>
    </location>
</feature>
<evidence type="ECO:0000313" key="4">
    <source>
        <dbReference type="Proteomes" id="UP000636110"/>
    </source>
</evidence>
<evidence type="ECO:0000259" key="2">
    <source>
        <dbReference type="Pfam" id="PF02911"/>
    </source>
</evidence>
<dbReference type="Proteomes" id="UP000636110">
    <property type="component" value="Unassembled WGS sequence"/>
</dbReference>
<proteinExistence type="predicted"/>
<gene>
    <name evidence="3" type="ORF">GM920_13630</name>
</gene>
<dbReference type="EMBL" id="WNXC01000004">
    <property type="protein sequence ID" value="MBB2149937.1"/>
    <property type="molecule type" value="Genomic_DNA"/>
</dbReference>
<evidence type="ECO:0008006" key="5">
    <source>
        <dbReference type="Google" id="ProtNLM"/>
    </source>
</evidence>
<keyword evidence="4" id="KW-1185">Reference proteome</keyword>
<dbReference type="InterPro" id="IPR011034">
    <property type="entry name" value="Formyl_transferase-like_C_sf"/>
</dbReference>
<dbReference type="PANTHER" id="PTHR11138">
    <property type="entry name" value="METHIONYL-TRNA FORMYLTRANSFERASE"/>
    <property type="match status" value="1"/>
</dbReference>
<dbReference type="SUPFAM" id="SSF50486">
    <property type="entry name" value="FMT C-terminal domain-like"/>
    <property type="match status" value="1"/>
</dbReference>
<dbReference type="Pfam" id="PF02911">
    <property type="entry name" value="Formyl_trans_C"/>
    <property type="match status" value="1"/>
</dbReference>
<evidence type="ECO:0000259" key="1">
    <source>
        <dbReference type="Pfam" id="PF00551"/>
    </source>
</evidence>
<dbReference type="RefSeq" id="WP_182958211.1">
    <property type="nucleotide sequence ID" value="NZ_WNXC01000004.1"/>
</dbReference>
<dbReference type="Pfam" id="PF00551">
    <property type="entry name" value="Formyl_trans_N"/>
    <property type="match status" value="1"/>
</dbReference>
<feature type="domain" description="Formyl transferase C-terminal" evidence="2">
    <location>
        <begin position="203"/>
        <end position="284"/>
    </location>
</feature>
<accession>A0ABR6EY25</accession>
<dbReference type="SUPFAM" id="SSF53328">
    <property type="entry name" value="Formyltransferase"/>
    <property type="match status" value="1"/>
</dbReference>
<organism evidence="3 4">
    <name type="scientific">Pedobacter gandavensis</name>
    <dbReference type="NCBI Taxonomy" id="2679963"/>
    <lineage>
        <taxon>Bacteria</taxon>
        <taxon>Pseudomonadati</taxon>
        <taxon>Bacteroidota</taxon>
        <taxon>Sphingobacteriia</taxon>
        <taxon>Sphingobacteriales</taxon>
        <taxon>Sphingobacteriaceae</taxon>
        <taxon>Pedobacter</taxon>
    </lineage>
</organism>
<protein>
    <recommendedName>
        <fullName evidence="5">Methionyl-tRNA formyltransferase</fullName>
    </recommendedName>
</protein>
<dbReference type="InterPro" id="IPR005793">
    <property type="entry name" value="Formyl_trans_C"/>
</dbReference>
<sequence length="312" mass="34516">MKTLIFTNSALYLNTALSIQEHCEVAGIVIPEELNYELLGTIAYAENRGIPLLKIAKSDLEQGGKVASWIQELQVEAVLVMTFPFIIPEHLLKSTEKGFFNVHFSKLPSYKGSAPLFWQMKNGAKETGLTIHRMTTNVDSGPMVFRQELQLYPGENYGLAKARLTALLGESMPQILERIKAEQYLYVGDEDIESSFHIPEINDLTINWDTHTATEIEHLVNAANPLYQGAITYIGGQQVRIFEVTSVTGEFDPAQVAPGTVFHIDPEHGPMVLTSDKSLLLLNVVGTMEGIFSGKKMCAIGLKVGDQFITLS</sequence>